<dbReference type="AlphaFoldDB" id="A0A397J619"/>
<proteinExistence type="predicted"/>
<keyword evidence="2" id="KW-1185">Reference proteome</keyword>
<protein>
    <submittedName>
        <fullName evidence="1">Uncharacterized protein</fullName>
    </submittedName>
</protein>
<evidence type="ECO:0000313" key="1">
    <source>
        <dbReference type="EMBL" id="RHZ81456.1"/>
    </source>
</evidence>
<reference evidence="1 2" key="1">
    <citation type="submission" date="2018-08" db="EMBL/GenBank/DDBJ databases">
        <title>Genome and evolution of the arbuscular mycorrhizal fungus Diversispora epigaea (formerly Glomus versiforme) and its bacterial endosymbionts.</title>
        <authorList>
            <person name="Sun X."/>
            <person name="Fei Z."/>
            <person name="Harrison M."/>
        </authorList>
    </citation>
    <scope>NUCLEOTIDE SEQUENCE [LARGE SCALE GENOMIC DNA]</scope>
    <source>
        <strain evidence="1 2">IT104</strain>
    </source>
</reference>
<organism evidence="1 2">
    <name type="scientific">Diversispora epigaea</name>
    <dbReference type="NCBI Taxonomy" id="1348612"/>
    <lineage>
        <taxon>Eukaryota</taxon>
        <taxon>Fungi</taxon>
        <taxon>Fungi incertae sedis</taxon>
        <taxon>Mucoromycota</taxon>
        <taxon>Glomeromycotina</taxon>
        <taxon>Glomeromycetes</taxon>
        <taxon>Diversisporales</taxon>
        <taxon>Diversisporaceae</taxon>
        <taxon>Diversispora</taxon>
    </lineage>
</organism>
<name>A0A397J619_9GLOM</name>
<comment type="caution">
    <text evidence="1">The sequence shown here is derived from an EMBL/GenBank/DDBJ whole genome shotgun (WGS) entry which is preliminary data.</text>
</comment>
<accession>A0A397J619</accession>
<sequence length="84" mass="9539">MIVDLAQLMMNRQYGEGNFHFLLCKRSRISANNSWMVIYVKESMLCFGLNISMAHHNILRCVGTASLTVDLSRSMFGKWASCSC</sequence>
<evidence type="ECO:0000313" key="2">
    <source>
        <dbReference type="Proteomes" id="UP000266861"/>
    </source>
</evidence>
<dbReference type="Proteomes" id="UP000266861">
    <property type="component" value="Unassembled WGS sequence"/>
</dbReference>
<gene>
    <name evidence="1" type="ORF">Glove_120g148</name>
</gene>
<dbReference type="EMBL" id="PQFF01000112">
    <property type="protein sequence ID" value="RHZ81456.1"/>
    <property type="molecule type" value="Genomic_DNA"/>
</dbReference>